<evidence type="ECO:0000256" key="1">
    <source>
        <dbReference type="SAM" id="MobiDB-lite"/>
    </source>
</evidence>
<dbReference type="PANTHER" id="PTHR15492">
    <property type="entry name" value="CYCLIN D1-BINDING PROTEIN 1"/>
    <property type="match status" value="1"/>
</dbReference>
<dbReference type="Gene3D" id="1.20.1410.10">
    <property type="entry name" value="I/LWEQ domain"/>
    <property type="match status" value="1"/>
</dbReference>
<dbReference type="InterPro" id="IPR026907">
    <property type="entry name" value="GCIP-like"/>
</dbReference>
<dbReference type="STRING" id="150374.A0A0M8N4T3"/>
<dbReference type="EMBL" id="LGSR01000019">
    <property type="protein sequence ID" value="KOS19960.1"/>
    <property type="molecule type" value="Genomic_DNA"/>
</dbReference>
<protein>
    <recommendedName>
        <fullName evidence="2">Cyclin-D1-binding protein 1-like N-terminal domain-containing protein</fullName>
    </recommendedName>
</protein>
<feature type="compositionally biased region" description="Acidic residues" evidence="1">
    <location>
        <begin position="225"/>
        <end position="251"/>
    </location>
</feature>
<dbReference type="PANTHER" id="PTHR15492:SF1">
    <property type="entry name" value="CYCLIN-D1-BINDING PROTEIN 1"/>
    <property type="match status" value="1"/>
</dbReference>
<dbReference type="AlphaFoldDB" id="A0A0M8N4T3"/>
<dbReference type="Pfam" id="PF13324">
    <property type="entry name" value="GCIP_N"/>
    <property type="match status" value="1"/>
</dbReference>
<sequence length="395" mass="42114">MGSSSDTVSLEQLDALVQPLASHTTTIILFDLTSATANIPEPATPATPTTPAVTDPVALARDAAALIRANVTKLSLLIINEPFSPSAIAPLLGSSALLRPLLALLAAVQSCDPEAYTLPFRQDLAHRAHRLLSELAGFLAKIPADGKALTGAQRDGGFSSGSGSGSGSGSAADRGSIPATALVWSACDAVAAVADLGVAGFLAHRLSDSKDTLDDIMQELKEWSEQDPDDDNDDDDDDFDDDADSSDELDQGDAMQRMLDDLMAQKAIPADDPDGIRPRLAATLRKLRMVVLLYQAVIKRRIKKLPPLPWPRGDTHPDIAQQLDRAVTVLGRLPDAFGDLAAAFYEMRAPAIDEAMAQCFEDAASASELLAKNWTGVADEFTQWTEKFQSELRKT</sequence>
<feature type="region of interest" description="Disordered" evidence="1">
    <location>
        <begin position="153"/>
        <end position="172"/>
    </location>
</feature>
<name>A0A0M8N4T3_ESCWE</name>
<proteinExistence type="predicted"/>
<gene>
    <name evidence="3" type="ORF">ESCO_005643</name>
</gene>
<keyword evidence="4" id="KW-1185">Reference proteome</keyword>
<feature type="compositionally biased region" description="Gly residues" evidence="1">
    <location>
        <begin position="158"/>
        <end position="168"/>
    </location>
</feature>
<dbReference type="GO" id="GO:0005634">
    <property type="term" value="C:nucleus"/>
    <property type="evidence" value="ECO:0007669"/>
    <property type="project" value="TreeGrafter"/>
</dbReference>
<reference evidence="3 4" key="1">
    <citation type="submission" date="2015-07" db="EMBL/GenBank/DDBJ databases">
        <title>The genome of the fungus Escovopsis weberi, a specialized disease agent of ant agriculture.</title>
        <authorList>
            <person name="de Man T.J."/>
            <person name="Stajich J.E."/>
            <person name="Kubicek C.P."/>
            <person name="Chenthamara K."/>
            <person name="Atanasova L."/>
            <person name="Druzhinina I.S."/>
            <person name="Birnbaum S."/>
            <person name="Barribeau S.M."/>
            <person name="Teiling C."/>
            <person name="Suen G."/>
            <person name="Currie C."/>
            <person name="Gerardo N.M."/>
        </authorList>
    </citation>
    <scope>NUCLEOTIDE SEQUENCE [LARGE SCALE GENOMIC DNA]</scope>
</reference>
<evidence type="ECO:0000259" key="2">
    <source>
        <dbReference type="Pfam" id="PF13324"/>
    </source>
</evidence>
<dbReference type="OrthoDB" id="4088536at2759"/>
<feature type="domain" description="Cyclin-D1-binding protein 1-like N-terminal" evidence="2">
    <location>
        <begin position="62"/>
        <end position="225"/>
    </location>
</feature>
<organism evidence="3 4">
    <name type="scientific">Escovopsis weberi</name>
    <dbReference type="NCBI Taxonomy" id="150374"/>
    <lineage>
        <taxon>Eukaryota</taxon>
        <taxon>Fungi</taxon>
        <taxon>Dikarya</taxon>
        <taxon>Ascomycota</taxon>
        <taxon>Pezizomycotina</taxon>
        <taxon>Sordariomycetes</taxon>
        <taxon>Hypocreomycetidae</taxon>
        <taxon>Hypocreales</taxon>
        <taxon>Hypocreaceae</taxon>
        <taxon>Escovopsis</taxon>
    </lineage>
</organism>
<evidence type="ECO:0000313" key="4">
    <source>
        <dbReference type="Proteomes" id="UP000053831"/>
    </source>
</evidence>
<comment type="caution">
    <text evidence="3">The sequence shown here is derived from an EMBL/GenBank/DDBJ whole genome shotgun (WGS) entry which is preliminary data.</text>
</comment>
<accession>A0A0M8N4T3</accession>
<dbReference type="InterPro" id="IPR049317">
    <property type="entry name" value="GCIP-like_N"/>
</dbReference>
<dbReference type="Proteomes" id="UP000053831">
    <property type="component" value="Unassembled WGS sequence"/>
</dbReference>
<feature type="region of interest" description="Disordered" evidence="1">
    <location>
        <begin position="222"/>
        <end position="251"/>
    </location>
</feature>
<evidence type="ECO:0000313" key="3">
    <source>
        <dbReference type="EMBL" id="KOS19960.1"/>
    </source>
</evidence>